<name>F4L555_HALH1</name>
<evidence type="ECO:0000313" key="1">
    <source>
        <dbReference type="EMBL" id="AEE48776.1"/>
    </source>
</evidence>
<dbReference type="AlphaFoldDB" id="F4L555"/>
<dbReference type="KEGG" id="hhy:Halhy_0872"/>
<dbReference type="Proteomes" id="UP000008461">
    <property type="component" value="Chromosome"/>
</dbReference>
<reference key="2">
    <citation type="submission" date="2011-04" db="EMBL/GenBank/DDBJ databases">
        <title>Complete sequence of chromosome of Haliscomenobacter hydrossis DSM 1100.</title>
        <authorList>
            <consortium name="US DOE Joint Genome Institute (JGI-PGF)"/>
            <person name="Lucas S."/>
            <person name="Han J."/>
            <person name="Lapidus A."/>
            <person name="Bruce D."/>
            <person name="Goodwin L."/>
            <person name="Pitluck S."/>
            <person name="Peters L."/>
            <person name="Kyrpides N."/>
            <person name="Mavromatis K."/>
            <person name="Ivanova N."/>
            <person name="Ovchinnikova G."/>
            <person name="Pagani I."/>
            <person name="Daligault H."/>
            <person name="Detter J.C."/>
            <person name="Han C."/>
            <person name="Land M."/>
            <person name="Hauser L."/>
            <person name="Markowitz V."/>
            <person name="Cheng J.-F."/>
            <person name="Hugenholtz P."/>
            <person name="Woyke T."/>
            <person name="Wu D."/>
            <person name="Verbarg S."/>
            <person name="Frueling A."/>
            <person name="Brambilla E."/>
            <person name="Klenk H.-P."/>
            <person name="Eisen J.A."/>
        </authorList>
    </citation>
    <scope>NUCLEOTIDE SEQUENCE</scope>
    <source>
        <strain>DSM 1100</strain>
    </source>
</reference>
<dbReference type="STRING" id="760192.Halhy_0872"/>
<organism evidence="1 2">
    <name type="scientific">Haliscomenobacter hydrossis (strain ATCC 27775 / DSM 1100 / LMG 10767 / O)</name>
    <dbReference type="NCBI Taxonomy" id="760192"/>
    <lineage>
        <taxon>Bacteria</taxon>
        <taxon>Pseudomonadati</taxon>
        <taxon>Bacteroidota</taxon>
        <taxon>Saprospiria</taxon>
        <taxon>Saprospirales</taxon>
        <taxon>Haliscomenobacteraceae</taxon>
        <taxon>Haliscomenobacter</taxon>
    </lineage>
</organism>
<dbReference type="eggNOG" id="ENOG502ZCEQ">
    <property type="taxonomic scope" value="Bacteria"/>
</dbReference>
<sequence length="388" mass="43584">MLPHPEIDLASIEAIVSNPNPVLRNLQITQTYSELNLALTKLLGKTNVSWCAYATWASKTAGKFIRLDNVDAAITEFLRGKDWIHALLEVVPGALTWFGWKVNINDSVLLKILSETAGASATEVAKGNLLVFAELAPLYAQFIHIVSGKAEQKEAELETFLNYLKNSQNGQDYEKLVQAYSTYQQSIFETEPKAKAELLLLANVLVGYHEQIRLDPAINNSLNAPIEQVFKKKLLGGLERLIEASMPRFLFYLIAPILKASLNPVINKMAAHWRTISTRQLMRIEVPDGHLDLSEDIPLITYNPKRMFPLDLETIHNADLQKVLATLDRSPDSTTGTAAKDWGDLGERMNFIADFFRSDQQDKKLFLPPFNQEQTWAIKNGQIPEGKL</sequence>
<dbReference type="EMBL" id="CP002691">
    <property type="protein sequence ID" value="AEE48776.1"/>
    <property type="molecule type" value="Genomic_DNA"/>
</dbReference>
<reference evidence="1 2" key="1">
    <citation type="journal article" date="2011" name="Stand. Genomic Sci.">
        <title>Complete genome sequence of Haliscomenobacter hydrossis type strain (O).</title>
        <authorList>
            <consortium name="US DOE Joint Genome Institute (JGI-PGF)"/>
            <person name="Daligault H."/>
            <person name="Lapidus A."/>
            <person name="Zeytun A."/>
            <person name="Nolan M."/>
            <person name="Lucas S."/>
            <person name="Del Rio T.G."/>
            <person name="Tice H."/>
            <person name="Cheng J.F."/>
            <person name="Tapia R."/>
            <person name="Han C."/>
            <person name="Goodwin L."/>
            <person name="Pitluck S."/>
            <person name="Liolios K."/>
            <person name="Pagani I."/>
            <person name="Ivanova N."/>
            <person name="Huntemann M."/>
            <person name="Mavromatis K."/>
            <person name="Mikhailova N."/>
            <person name="Pati A."/>
            <person name="Chen A."/>
            <person name="Palaniappan K."/>
            <person name="Land M."/>
            <person name="Hauser L."/>
            <person name="Brambilla E.M."/>
            <person name="Rohde M."/>
            <person name="Verbarg S."/>
            <person name="Goker M."/>
            <person name="Bristow J."/>
            <person name="Eisen J.A."/>
            <person name="Markowitz V."/>
            <person name="Hugenholtz P."/>
            <person name="Kyrpides N.C."/>
            <person name="Klenk H.P."/>
            <person name="Woyke T."/>
        </authorList>
    </citation>
    <scope>NUCLEOTIDE SEQUENCE [LARGE SCALE GENOMIC DNA]</scope>
    <source>
        <strain evidence="2">ATCC 27775 / DSM 1100 / LMG 10767 / O</strain>
    </source>
</reference>
<dbReference type="OrthoDB" id="257464at2"/>
<proteinExistence type="predicted"/>
<dbReference type="HOGENOM" id="CLU_661932_0_0_10"/>
<keyword evidence="2" id="KW-1185">Reference proteome</keyword>
<accession>F4L555</accession>
<protein>
    <submittedName>
        <fullName evidence="1">Uncharacterized protein</fullName>
    </submittedName>
</protein>
<evidence type="ECO:0000313" key="2">
    <source>
        <dbReference type="Proteomes" id="UP000008461"/>
    </source>
</evidence>
<gene>
    <name evidence="1" type="ordered locus">Halhy_0872</name>
</gene>
<dbReference type="RefSeq" id="WP_013763336.1">
    <property type="nucleotide sequence ID" value="NC_015510.1"/>
</dbReference>